<dbReference type="EMBL" id="JBHTNZ010000039">
    <property type="protein sequence ID" value="MFD1463670.1"/>
    <property type="molecule type" value="Genomic_DNA"/>
</dbReference>
<dbReference type="CDD" id="cd09679">
    <property type="entry name" value="Cas10_III"/>
    <property type="match status" value="1"/>
</dbReference>
<dbReference type="Pfam" id="PF12469">
    <property type="entry name" value="Cmr2_N"/>
    <property type="match status" value="1"/>
</dbReference>
<keyword evidence="1" id="KW-0547">Nucleotide-binding</keyword>
<dbReference type="Gene3D" id="3.30.70.270">
    <property type="match status" value="1"/>
</dbReference>
<proteinExistence type="predicted"/>
<dbReference type="RefSeq" id="WP_229525145.1">
    <property type="nucleotide sequence ID" value="NZ_JAFFQR010000087.1"/>
</dbReference>
<keyword evidence="2" id="KW-0051">Antiviral defense</keyword>
<comment type="caution">
    <text evidence="4">The sequence shown here is derived from an EMBL/GenBank/DDBJ whole genome shotgun (WGS) entry which is preliminary data.</text>
</comment>
<dbReference type="Gene3D" id="3.30.70.2220">
    <property type="entry name" value="CRISPR-Cas system, Cmr2 subunit, D1 domain, cysteine cluster"/>
    <property type="match status" value="1"/>
</dbReference>
<evidence type="ECO:0000259" key="3">
    <source>
        <dbReference type="PROSITE" id="PS50887"/>
    </source>
</evidence>
<accession>A0ABW4DG86</accession>
<evidence type="ECO:0000313" key="4">
    <source>
        <dbReference type="EMBL" id="MFD1463670.1"/>
    </source>
</evidence>
<dbReference type="InterPro" id="IPR043128">
    <property type="entry name" value="Rev_trsase/Diguanyl_cyclase"/>
</dbReference>
<feature type="domain" description="GGDEF" evidence="3">
    <location>
        <begin position="341"/>
        <end position="471"/>
    </location>
</feature>
<protein>
    <submittedName>
        <fullName evidence="4">Type III-B CRISPR-associated protein Cas10/Cmr2</fullName>
    </submittedName>
</protein>
<dbReference type="Proteomes" id="UP001597340">
    <property type="component" value="Unassembled WGS sequence"/>
</dbReference>
<dbReference type="InterPro" id="IPR038242">
    <property type="entry name" value="Cmr2_N"/>
</dbReference>
<sequence>MREHKSEEILMMFSIGPVQEFIAQARRTRDLWFGSYLLSELSIAGAQEFQELGGRLVFPAMAIDTNSEQVEKISAPNKILGIMNTDQPSKIAWQVRRAIQGKWKEYARAAEEKIGRIINIRTWDRQVSDLLEFQAAWTAMQGLHYDEALSKTEQLLAARKTLRDFKQNDPGAMYGEKKSSLDGGRESVWINHDRNIGRLLRLGIKEYETLDAISVIKRLSLVLHPDQERFLSVCETAFLPFQDQIRDVTFIGSAVTDYLHTVNELLGKENLKTINKLDSNSYDARLFYERRIGDYLEECVMVPKEHQENLKDSIANELERMYVQLEKKSRDHQFNFVRPTPYYAFLIADGDRMGEHLRNIKDEQSHIHFSQALSRFALQAAKIMKNHQGQLVYGGGDDVMAYLPVHTCLNAANELRKSFIEILGSVISVPTLSVGIVITHMLEPLEEVRRMAHEAERQAKKTRNALEVHFHKRGGGDLMKVALPFEDNPVEQMKVLHEYKKFFSAQFAYELRRTYQIYKEMDTGSAWLCDPKLLAELLWMEIERLAFKKKPESIDKATFKKQWIPKLKELYDTETEPLERLRILAEQLILTIHLEKVGTTYEETTASKTS</sequence>
<dbReference type="PROSITE" id="PS50887">
    <property type="entry name" value="GGDEF"/>
    <property type="match status" value="1"/>
</dbReference>
<keyword evidence="5" id="KW-1185">Reference proteome</keyword>
<gene>
    <name evidence="4" type="primary">cas10</name>
    <name evidence="4" type="ORF">ACFQ5D_20430</name>
</gene>
<dbReference type="InterPro" id="IPR000160">
    <property type="entry name" value="GGDEF_dom"/>
</dbReference>
<evidence type="ECO:0000256" key="1">
    <source>
        <dbReference type="ARBA" id="ARBA00022741"/>
    </source>
</evidence>
<dbReference type="Pfam" id="PF22335">
    <property type="entry name" value="Cas10-Cmr2_palm2"/>
    <property type="match status" value="1"/>
</dbReference>
<evidence type="ECO:0000256" key="2">
    <source>
        <dbReference type="ARBA" id="ARBA00023118"/>
    </source>
</evidence>
<name>A0ABW4DG86_9BACL</name>
<dbReference type="InterPro" id="IPR024615">
    <property type="entry name" value="CRISPR-assoc_Cmr2_N"/>
</dbReference>
<reference evidence="5" key="1">
    <citation type="journal article" date="2019" name="Int. J. Syst. Evol. Microbiol.">
        <title>The Global Catalogue of Microorganisms (GCM) 10K type strain sequencing project: providing services to taxonomists for standard genome sequencing and annotation.</title>
        <authorList>
            <consortium name="The Broad Institute Genomics Platform"/>
            <consortium name="The Broad Institute Genome Sequencing Center for Infectious Disease"/>
            <person name="Wu L."/>
            <person name="Ma J."/>
        </authorList>
    </citation>
    <scope>NUCLEOTIDE SEQUENCE [LARGE SCALE GENOMIC DNA]</scope>
    <source>
        <strain evidence="5">CCM 9147</strain>
    </source>
</reference>
<organism evidence="4 5">
    <name type="scientific">Paenibacillus farraposensis</name>
    <dbReference type="NCBI Taxonomy" id="2807095"/>
    <lineage>
        <taxon>Bacteria</taxon>
        <taxon>Bacillati</taxon>
        <taxon>Bacillota</taxon>
        <taxon>Bacilli</taxon>
        <taxon>Bacillales</taxon>
        <taxon>Paenibacillaceae</taxon>
        <taxon>Paenibacillus</taxon>
    </lineage>
</organism>
<evidence type="ECO:0000313" key="5">
    <source>
        <dbReference type="Proteomes" id="UP001597340"/>
    </source>
</evidence>
<dbReference type="InterPro" id="IPR013407">
    <property type="entry name" value="CRISPR-assoc_prot_Cmr2"/>
</dbReference>
<dbReference type="NCBIfam" id="TIGR02577">
    <property type="entry name" value="cas_TM1794_Cmr2"/>
    <property type="match status" value="1"/>
</dbReference>
<dbReference type="InterPro" id="IPR054767">
    <property type="entry name" value="Cas10-Cmr2_palm2"/>
</dbReference>